<proteinExistence type="predicted"/>
<protein>
    <submittedName>
        <fullName evidence="1">Uncharacterized protein</fullName>
    </submittedName>
</protein>
<reference evidence="1" key="1">
    <citation type="journal article" date="2014" name="Front. Microbiol.">
        <title>High frequency of phylogenetically diverse reductive dehalogenase-homologous genes in deep subseafloor sedimentary metagenomes.</title>
        <authorList>
            <person name="Kawai M."/>
            <person name="Futagami T."/>
            <person name="Toyoda A."/>
            <person name="Takaki Y."/>
            <person name="Nishi S."/>
            <person name="Hori S."/>
            <person name="Arai W."/>
            <person name="Tsubouchi T."/>
            <person name="Morono Y."/>
            <person name="Uchiyama I."/>
            <person name="Ito T."/>
            <person name="Fujiyama A."/>
            <person name="Inagaki F."/>
            <person name="Takami H."/>
        </authorList>
    </citation>
    <scope>NUCLEOTIDE SEQUENCE</scope>
    <source>
        <strain evidence="1">Expedition CK06-06</strain>
    </source>
</reference>
<gene>
    <name evidence="1" type="ORF">S01H1_31062</name>
</gene>
<organism evidence="1">
    <name type="scientific">marine sediment metagenome</name>
    <dbReference type="NCBI Taxonomy" id="412755"/>
    <lineage>
        <taxon>unclassified sequences</taxon>
        <taxon>metagenomes</taxon>
        <taxon>ecological metagenomes</taxon>
    </lineage>
</organism>
<comment type="caution">
    <text evidence="1">The sequence shown here is derived from an EMBL/GenBank/DDBJ whole genome shotgun (WGS) entry which is preliminary data.</text>
</comment>
<dbReference type="EMBL" id="BARS01019145">
    <property type="protein sequence ID" value="GAF87751.1"/>
    <property type="molecule type" value="Genomic_DNA"/>
</dbReference>
<sequence>MKRKIYAIIVASIIFGAGAVVATGTVNDIEYPSFISVAKVKKNVEAVSALESGEYTTDLTKVSADAVELKEPCKQYRKAKQLTAEKKSLHQKVIGQWGYMNSPRSQGEIIGSYDGRTIKGSFTNTDTKTIDFKVTL</sequence>
<feature type="non-terminal residue" evidence="1">
    <location>
        <position position="136"/>
    </location>
</feature>
<accession>X0TKE2</accession>
<name>X0TKE2_9ZZZZ</name>
<evidence type="ECO:0000313" key="1">
    <source>
        <dbReference type="EMBL" id="GAF87751.1"/>
    </source>
</evidence>
<dbReference type="AlphaFoldDB" id="X0TKE2"/>